<comment type="caution">
    <text evidence="2">The sequence shown here is derived from an EMBL/GenBank/DDBJ whole genome shotgun (WGS) entry which is preliminary data.</text>
</comment>
<organism evidence="2 3">
    <name type="scientific">Araneus ventricosus</name>
    <name type="common">Orbweaver spider</name>
    <name type="synonym">Epeira ventricosa</name>
    <dbReference type="NCBI Taxonomy" id="182803"/>
    <lineage>
        <taxon>Eukaryota</taxon>
        <taxon>Metazoa</taxon>
        <taxon>Ecdysozoa</taxon>
        <taxon>Arthropoda</taxon>
        <taxon>Chelicerata</taxon>
        <taxon>Arachnida</taxon>
        <taxon>Araneae</taxon>
        <taxon>Araneomorphae</taxon>
        <taxon>Entelegynae</taxon>
        <taxon>Araneoidea</taxon>
        <taxon>Araneidae</taxon>
        <taxon>Araneus</taxon>
    </lineage>
</organism>
<keyword evidence="3" id="KW-1185">Reference proteome</keyword>
<name>A0A4Y2MTK4_ARAVE</name>
<evidence type="ECO:0000256" key="1">
    <source>
        <dbReference type="SAM" id="MobiDB-lite"/>
    </source>
</evidence>
<accession>A0A4Y2MTK4</accession>
<evidence type="ECO:0000313" key="3">
    <source>
        <dbReference type="Proteomes" id="UP000499080"/>
    </source>
</evidence>
<sequence>MKRSKGTFVSRKNIPCSIFGSHNQQHRERESANSMNENLLEEKRTVIKKNRLSGERGNELELANKIQKFSVAIPGGSSTLLPGFLVYSLTGMPLQSLFKGQKLPSTRQVDVPKQNNYTENQ</sequence>
<dbReference type="EMBL" id="BGPR01124187">
    <property type="protein sequence ID" value="GBN28956.1"/>
    <property type="molecule type" value="Genomic_DNA"/>
</dbReference>
<dbReference type="AlphaFoldDB" id="A0A4Y2MTK4"/>
<protein>
    <submittedName>
        <fullName evidence="2">Uncharacterized protein</fullName>
    </submittedName>
</protein>
<reference evidence="2 3" key="1">
    <citation type="journal article" date="2019" name="Sci. Rep.">
        <title>Orb-weaving spider Araneus ventricosus genome elucidates the spidroin gene catalogue.</title>
        <authorList>
            <person name="Kono N."/>
            <person name="Nakamura H."/>
            <person name="Ohtoshi R."/>
            <person name="Moran D.A.P."/>
            <person name="Shinohara A."/>
            <person name="Yoshida Y."/>
            <person name="Fujiwara M."/>
            <person name="Mori M."/>
            <person name="Tomita M."/>
            <person name="Arakawa K."/>
        </authorList>
    </citation>
    <scope>NUCLEOTIDE SEQUENCE [LARGE SCALE GENOMIC DNA]</scope>
</reference>
<evidence type="ECO:0000313" key="2">
    <source>
        <dbReference type="EMBL" id="GBN28956.1"/>
    </source>
</evidence>
<feature type="non-terminal residue" evidence="2">
    <location>
        <position position="121"/>
    </location>
</feature>
<feature type="region of interest" description="Disordered" evidence="1">
    <location>
        <begin position="18"/>
        <end position="37"/>
    </location>
</feature>
<proteinExistence type="predicted"/>
<dbReference type="Proteomes" id="UP000499080">
    <property type="component" value="Unassembled WGS sequence"/>
</dbReference>
<gene>
    <name evidence="2" type="ORF">AVEN_229282_1</name>
</gene>